<dbReference type="PANTHER" id="PTHR11567">
    <property type="entry name" value="ACID PHOSPHATASE-RELATED"/>
    <property type="match status" value="1"/>
</dbReference>
<evidence type="ECO:0000256" key="7">
    <source>
        <dbReference type="ARBA" id="ARBA00022801"/>
    </source>
</evidence>
<evidence type="ECO:0000256" key="1">
    <source>
        <dbReference type="ARBA" id="ARBA00000032"/>
    </source>
</evidence>
<evidence type="ECO:0000256" key="13">
    <source>
        <dbReference type="ARBA" id="ARBA00037852"/>
    </source>
</evidence>
<dbReference type="InterPro" id="IPR050645">
    <property type="entry name" value="Histidine_acid_phosphatase"/>
</dbReference>
<keyword evidence="5 15" id="KW-0812">Transmembrane</keyword>
<keyword evidence="7" id="KW-0378">Hydrolase</keyword>
<dbReference type="SUPFAM" id="SSF53254">
    <property type="entry name" value="Phosphoglycerate mutase-like"/>
    <property type="match status" value="1"/>
</dbReference>
<evidence type="ECO:0000256" key="12">
    <source>
        <dbReference type="ARBA" id="ARBA00023228"/>
    </source>
</evidence>
<comment type="catalytic activity">
    <reaction evidence="1">
        <text>a phosphate monoester + H2O = an alcohol + phosphate</text>
        <dbReference type="Rhea" id="RHEA:15017"/>
        <dbReference type="ChEBI" id="CHEBI:15377"/>
        <dbReference type="ChEBI" id="CHEBI:30879"/>
        <dbReference type="ChEBI" id="CHEBI:43474"/>
        <dbReference type="ChEBI" id="CHEBI:67140"/>
        <dbReference type="EC" id="3.1.3.2"/>
    </reaction>
</comment>
<evidence type="ECO:0000256" key="9">
    <source>
        <dbReference type="ARBA" id="ARBA00023136"/>
    </source>
</evidence>
<dbReference type="PROSITE" id="PS00616">
    <property type="entry name" value="HIS_ACID_PHOSPHAT_1"/>
    <property type="match status" value="1"/>
</dbReference>
<evidence type="ECO:0000256" key="3">
    <source>
        <dbReference type="ARBA" id="ARBA00005375"/>
    </source>
</evidence>
<evidence type="ECO:0000256" key="5">
    <source>
        <dbReference type="ARBA" id="ARBA00022692"/>
    </source>
</evidence>
<dbReference type="GO" id="GO:0043202">
    <property type="term" value="C:lysosomal lumen"/>
    <property type="evidence" value="ECO:0007669"/>
    <property type="project" value="UniProtKB-SubCell"/>
</dbReference>
<dbReference type="InterPro" id="IPR033379">
    <property type="entry name" value="Acid_Pase_AS"/>
</dbReference>
<protein>
    <recommendedName>
        <fullName evidence="14">Lysosomal acid phosphatase</fullName>
        <ecNumber evidence="4">3.1.3.2</ecNumber>
    </recommendedName>
</protein>
<feature type="transmembrane region" description="Helical" evidence="15">
    <location>
        <begin position="453"/>
        <end position="477"/>
    </location>
</feature>
<reference evidence="16" key="2">
    <citation type="submission" date="2025-09" db="UniProtKB">
        <authorList>
            <consortium name="Ensembl"/>
        </authorList>
    </citation>
    <scope>IDENTIFICATION</scope>
</reference>
<evidence type="ECO:0000256" key="6">
    <source>
        <dbReference type="ARBA" id="ARBA00022729"/>
    </source>
</evidence>
<evidence type="ECO:0000256" key="2">
    <source>
        <dbReference type="ARBA" id="ARBA00004227"/>
    </source>
</evidence>
<sequence>MRRFLLVGGAKHRAPPTSRSAPPRLAYCSEGSFSRAVVAGNGCPGRNMVSVALLFLLTAASVCGTAAAEKKLVFVTVLFRHGDRSPIRAYPTDPYQEKDWPQGFGQLSQIGMRQQYMLGRFLRDRYKGFLNESYERQEISVRSTDYDRTLMSALANLAGLYPPAGQQVFLPDLKWQPIPVHTVPLKEERLLSFPLGDCPRYKQLMSETEHTEEFINFTRENKDFVDLIRNKTGLNHTDVKSVWSVHDTLFCELSHNLSLPDWVTPDVMARLKSLRDFSFEYQFGMYKRQEKSRLQGGVLLGEIVKNLSKMATSDVEHRQKMMMLSAHDTTLIALQISLNLFNGNQPPYASCHFFELYRHDNGSASVLMFYRNGSNTQLYPLQLPGCALDCPLEDFVRITEPSISKDWDTECQLPSKRRDRGKYVTHALINSTLLRFSPKKTMSDCATLSLQEVIVSLVVSGCVLFLLIAILLGIICWQKEPGSSGGYQHVINQEGGDES</sequence>
<dbReference type="EC" id="3.1.3.2" evidence="4"/>
<dbReference type="Proteomes" id="UP000261620">
    <property type="component" value="Unplaced"/>
</dbReference>
<evidence type="ECO:0000313" key="17">
    <source>
        <dbReference type="Proteomes" id="UP000261620"/>
    </source>
</evidence>
<keyword evidence="6" id="KW-0732">Signal</keyword>
<keyword evidence="8 15" id="KW-1133">Transmembrane helix</keyword>
<evidence type="ECO:0000313" key="16">
    <source>
        <dbReference type="Ensembl" id="ENSMMOP00000005597.1"/>
    </source>
</evidence>
<dbReference type="FunFam" id="3.40.50.1240:FF:000010">
    <property type="entry name" value="Prostatic acid phosphatase"/>
    <property type="match status" value="1"/>
</dbReference>
<dbReference type="PROSITE" id="PS00778">
    <property type="entry name" value="HIS_ACID_PHOSPHAT_2"/>
    <property type="match status" value="1"/>
</dbReference>
<dbReference type="PANTHER" id="PTHR11567:SF180">
    <property type="entry name" value="LYSOSOMAL ACID PHOSPHATASE"/>
    <property type="match status" value="1"/>
</dbReference>
<organism evidence="16 17">
    <name type="scientific">Mola mola</name>
    <name type="common">Ocean sunfish</name>
    <name type="synonym">Tetraodon mola</name>
    <dbReference type="NCBI Taxonomy" id="94237"/>
    <lineage>
        <taxon>Eukaryota</taxon>
        <taxon>Metazoa</taxon>
        <taxon>Chordata</taxon>
        <taxon>Craniata</taxon>
        <taxon>Vertebrata</taxon>
        <taxon>Euteleostomi</taxon>
        <taxon>Actinopterygii</taxon>
        <taxon>Neopterygii</taxon>
        <taxon>Teleostei</taxon>
        <taxon>Neoteleostei</taxon>
        <taxon>Acanthomorphata</taxon>
        <taxon>Eupercaria</taxon>
        <taxon>Tetraodontiformes</taxon>
        <taxon>Molidae</taxon>
        <taxon>Mola</taxon>
    </lineage>
</organism>
<dbReference type="STRING" id="94237.ENSMMOP00000005597"/>
<proteinExistence type="inferred from homology"/>
<dbReference type="Pfam" id="PF00328">
    <property type="entry name" value="His_Phos_2"/>
    <property type="match status" value="1"/>
</dbReference>
<comment type="similarity">
    <text evidence="3">Belongs to the histidine acid phosphatase family.</text>
</comment>
<keyword evidence="11" id="KW-0325">Glycoprotein</keyword>
<reference evidence="16" key="1">
    <citation type="submission" date="2025-08" db="UniProtKB">
        <authorList>
            <consortium name="Ensembl"/>
        </authorList>
    </citation>
    <scope>IDENTIFICATION</scope>
</reference>
<keyword evidence="17" id="KW-1185">Reference proteome</keyword>
<evidence type="ECO:0000256" key="15">
    <source>
        <dbReference type="SAM" id="Phobius"/>
    </source>
</evidence>
<evidence type="ECO:0000256" key="4">
    <source>
        <dbReference type="ARBA" id="ARBA00012646"/>
    </source>
</evidence>
<accession>A0A3Q3W207</accession>
<evidence type="ECO:0000256" key="8">
    <source>
        <dbReference type="ARBA" id="ARBA00022989"/>
    </source>
</evidence>
<evidence type="ECO:0000256" key="14">
    <source>
        <dbReference type="ARBA" id="ARBA00039422"/>
    </source>
</evidence>
<name>A0A3Q3W207_MOLML</name>
<keyword evidence="12" id="KW-0458">Lysosome</keyword>
<dbReference type="Gene3D" id="3.40.50.1240">
    <property type="entry name" value="Phosphoglycerate mutase-like"/>
    <property type="match status" value="1"/>
</dbReference>
<dbReference type="GO" id="GO:0003993">
    <property type="term" value="F:acid phosphatase activity"/>
    <property type="evidence" value="ECO:0007669"/>
    <property type="project" value="UniProtKB-EC"/>
</dbReference>
<dbReference type="InterPro" id="IPR000560">
    <property type="entry name" value="His_Pase_clade-2"/>
</dbReference>
<evidence type="ECO:0000256" key="10">
    <source>
        <dbReference type="ARBA" id="ARBA00023157"/>
    </source>
</evidence>
<keyword evidence="10" id="KW-1015">Disulfide bond</keyword>
<evidence type="ECO:0000256" key="11">
    <source>
        <dbReference type="ARBA" id="ARBA00023180"/>
    </source>
</evidence>
<comment type="subcellular location">
    <subcellularLocation>
        <location evidence="2">Lysosome lumen</location>
    </subcellularLocation>
    <subcellularLocation>
        <location evidence="13">Lysosome membrane</location>
        <topology evidence="13">Single-pass membrane protein</topology>
        <orientation evidence="13">Lumenal side</orientation>
    </subcellularLocation>
</comment>
<dbReference type="CDD" id="cd07061">
    <property type="entry name" value="HP_HAP_like"/>
    <property type="match status" value="1"/>
</dbReference>
<dbReference type="Ensembl" id="ENSMMOT00000005697.1">
    <property type="protein sequence ID" value="ENSMMOP00000005597.1"/>
    <property type="gene ID" value="ENSMMOG00000004402.1"/>
</dbReference>
<dbReference type="GO" id="GO:0007040">
    <property type="term" value="P:lysosome organization"/>
    <property type="evidence" value="ECO:0007669"/>
    <property type="project" value="TreeGrafter"/>
</dbReference>
<keyword evidence="9 15" id="KW-0472">Membrane</keyword>
<dbReference type="AlphaFoldDB" id="A0A3Q3W207"/>
<dbReference type="InterPro" id="IPR029033">
    <property type="entry name" value="His_PPase_superfam"/>
</dbReference>
<dbReference type="GO" id="GO:0005765">
    <property type="term" value="C:lysosomal membrane"/>
    <property type="evidence" value="ECO:0007669"/>
    <property type="project" value="UniProtKB-SubCell"/>
</dbReference>